<dbReference type="Proteomes" id="UP000254956">
    <property type="component" value="Unassembled WGS sequence"/>
</dbReference>
<reference evidence="5 8" key="2">
    <citation type="submission" date="2019-07" db="EMBL/GenBank/DDBJ databases">
        <title>Whole genome shotgun sequence of Staphylococcus arlettae NBRC 109765.</title>
        <authorList>
            <person name="Hosoyama A."/>
            <person name="Uohara A."/>
            <person name="Ohji S."/>
            <person name="Ichikawa N."/>
        </authorList>
    </citation>
    <scope>NUCLEOTIDE SEQUENCE [LARGE SCALE GENOMIC DNA]</scope>
    <source>
        <strain evidence="5 8">NBRC 109765</strain>
    </source>
</reference>
<feature type="region of interest" description="Disordered" evidence="1">
    <location>
        <begin position="206"/>
        <end position="229"/>
    </location>
</feature>
<dbReference type="EMBL" id="UGZE01000001">
    <property type="protein sequence ID" value="SUJ21077.1"/>
    <property type="molecule type" value="Genomic_DNA"/>
</dbReference>
<evidence type="ECO:0000256" key="2">
    <source>
        <dbReference type="SAM" id="Phobius"/>
    </source>
</evidence>
<dbReference type="EMBL" id="BKAV01000018">
    <property type="protein sequence ID" value="GEQ00640.1"/>
    <property type="molecule type" value="Genomic_DNA"/>
</dbReference>
<dbReference type="InterPro" id="IPR035940">
    <property type="entry name" value="CAP_sf"/>
</dbReference>
<feature type="compositionally biased region" description="Basic and acidic residues" evidence="1">
    <location>
        <begin position="46"/>
        <end position="59"/>
    </location>
</feature>
<dbReference type="InterPro" id="IPR014044">
    <property type="entry name" value="CAP_dom"/>
</dbReference>
<dbReference type="GeneID" id="97288142"/>
<dbReference type="AlphaFoldDB" id="A0A2T7BXE2"/>
<evidence type="ECO:0000313" key="8">
    <source>
        <dbReference type="Proteomes" id="UP000321598"/>
    </source>
</evidence>
<feature type="compositionally biased region" description="Polar residues" evidence="1">
    <location>
        <begin position="34"/>
        <end position="45"/>
    </location>
</feature>
<evidence type="ECO:0000313" key="7">
    <source>
        <dbReference type="Proteomes" id="UP000254956"/>
    </source>
</evidence>
<evidence type="ECO:0000259" key="3">
    <source>
        <dbReference type="Pfam" id="PF00188"/>
    </source>
</evidence>
<dbReference type="RefSeq" id="WP_021458949.1">
    <property type="nucleotide sequence ID" value="NZ_AP019698.1"/>
</dbReference>
<dbReference type="SUPFAM" id="SSF55797">
    <property type="entry name" value="PR-1-like"/>
    <property type="match status" value="1"/>
</dbReference>
<feature type="transmembrane region" description="Helical" evidence="2">
    <location>
        <begin position="6"/>
        <end position="23"/>
    </location>
</feature>
<evidence type="ECO:0000256" key="1">
    <source>
        <dbReference type="SAM" id="MobiDB-lite"/>
    </source>
</evidence>
<keyword evidence="8" id="KW-1185">Reference proteome</keyword>
<proteinExistence type="predicted"/>
<dbReference type="Proteomes" id="UP000321598">
    <property type="component" value="Unassembled WGS sequence"/>
</dbReference>
<keyword evidence="2" id="KW-1133">Transmembrane helix</keyword>
<evidence type="ECO:0000259" key="4">
    <source>
        <dbReference type="Pfam" id="PF14504"/>
    </source>
</evidence>
<dbReference type="Gene3D" id="3.40.33.10">
    <property type="entry name" value="CAP"/>
    <property type="match status" value="1"/>
</dbReference>
<reference evidence="6 7" key="1">
    <citation type="submission" date="2018-06" db="EMBL/GenBank/DDBJ databases">
        <authorList>
            <consortium name="Pathogen Informatics"/>
            <person name="Doyle S."/>
        </authorList>
    </citation>
    <scope>NUCLEOTIDE SEQUENCE [LARGE SCALE GENOMIC DNA]</scope>
    <source>
        <strain evidence="6 7">NCTC12413</strain>
    </source>
</reference>
<dbReference type="CDD" id="cd05379">
    <property type="entry name" value="CAP_bacterial"/>
    <property type="match status" value="1"/>
</dbReference>
<evidence type="ECO:0000313" key="6">
    <source>
        <dbReference type="EMBL" id="SUJ21077.1"/>
    </source>
</evidence>
<dbReference type="Pfam" id="PF14504">
    <property type="entry name" value="CAP_assoc_N"/>
    <property type="match status" value="1"/>
</dbReference>
<accession>A0A2T7BXE2</accession>
<keyword evidence="2" id="KW-0812">Transmembrane</keyword>
<feature type="domain" description="SCP" evidence="3">
    <location>
        <begin position="238"/>
        <end position="339"/>
    </location>
</feature>
<dbReference type="OrthoDB" id="9783944at2"/>
<feature type="compositionally biased region" description="Basic and acidic residues" evidence="1">
    <location>
        <begin position="214"/>
        <end position="226"/>
    </location>
</feature>
<sequence>MNKLIIKVIGALVLILFLIYLFYSPRLKFDVLENPNNNSKQTTSNKDYKQQKGDTENKTPESGVGTWIGKNINNLTDKYGQADRVYPYQNGFKTYVFKDKDQYYLVSAKKNVIKSVYATGTKSDVSPLKISDNASSVFEDLTINPEPTISTQNKTYDLELSDEDMKTQTLVKFDHMYAQVYTDQQTNKIVGVRYLDSEALTTFKPYQTVENEEANDKKEKEPKRPYEQNANQLMTLYEITNEMRKLKGAKPLNVKNELSHIASYNLYEATDSESVEFTEEALKQQLDARQIPFNSASQNVGYEFNDVPTLIHSWLNSDIHRSRMLNTKYNTMGGEVMDDYYTLIFVEDK</sequence>
<dbReference type="PANTHER" id="PTHR31157:SF26">
    <property type="entry name" value="SCP-LIKE EXTRACELLULAR PROTEIN"/>
    <property type="match status" value="1"/>
</dbReference>
<protein>
    <submittedName>
        <fullName evidence="6">Allergen V5/Tpx-1 related protein</fullName>
    </submittedName>
</protein>
<feature type="domain" description="CAP-associated" evidence="4">
    <location>
        <begin position="68"/>
        <end position="206"/>
    </location>
</feature>
<organism evidence="6 7">
    <name type="scientific">Staphylococcus arlettae</name>
    <dbReference type="NCBI Taxonomy" id="29378"/>
    <lineage>
        <taxon>Bacteria</taxon>
        <taxon>Bacillati</taxon>
        <taxon>Bacillota</taxon>
        <taxon>Bacilli</taxon>
        <taxon>Bacillales</taxon>
        <taxon>Staphylococcaceae</taxon>
        <taxon>Staphylococcus</taxon>
    </lineage>
</organism>
<dbReference type="PANTHER" id="PTHR31157">
    <property type="entry name" value="SCP DOMAIN-CONTAINING PROTEIN"/>
    <property type="match status" value="1"/>
</dbReference>
<name>A0A2T7BXE2_9STAP</name>
<dbReference type="InterPro" id="IPR029410">
    <property type="entry name" value="CAP_assoc"/>
</dbReference>
<dbReference type="Pfam" id="PF00188">
    <property type="entry name" value="CAP"/>
    <property type="match status" value="1"/>
</dbReference>
<gene>
    <name evidence="6" type="ORF">NCTC12413_01833</name>
    <name evidence="5" type="ORF">SAR03_16770</name>
</gene>
<feature type="region of interest" description="Disordered" evidence="1">
    <location>
        <begin position="34"/>
        <end position="63"/>
    </location>
</feature>
<evidence type="ECO:0000313" key="5">
    <source>
        <dbReference type="EMBL" id="GEQ00640.1"/>
    </source>
</evidence>
<keyword evidence="2" id="KW-0472">Membrane</keyword>